<protein>
    <recommendedName>
        <fullName evidence="12">Threonine/serine exporter-like N-terminal domain-containing protein</fullName>
    </recommendedName>
</protein>
<gene>
    <name evidence="10" type="ORF">ROSINTL182_09037</name>
</gene>
<dbReference type="PANTHER" id="PTHR34390">
    <property type="entry name" value="UPF0442 PROTEIN YJJB-RELATED"/>
    <property type="match status" value="1"/>
</dbReference>
<organism evidence="10 11">
    <name type="scientific">Roseburia intestinalis L1-82</name>
    <dbReference type="NCBI Taxonomy" id="536231"/>
    <lineage>
        <taxon>Bacteria</taxon>
        <taxon>Bacillati</taxon>
        <taxon>Bacillota</taxon>
        <taxon>Clostridia</taxon>
        <taxon>Lachnospirales</taxon>
        <taxon>Lachnospiraceae</taxon>
        <taxon>Roseburia</taxon>
    </lineage>
</organism>
<dbReference type="InterPro" id="IPR010619">
    <property type="entry name" value="ThrE-like_N"/>
</dbReference>
<evidence type="ECO:0000313" key="10">
    <source>
        <dbReference type="EMBL" id="EEU99080.1"/>
    </source>
</evidence>
<dbReference type="GO" id="GO:0005886">
    <property type="term" value="C:plasma membrane"/>
    <property type="evidence" value="ECO:0007669"/>
    <property type="project" value="UniProtKB-SubCell"/>
</dbReference>
<comment type="caution">
    <text evidence="10">The sequence shown here is derived from an EMBL/GenBank/DDBJ whole genome shotgun (WGS) entry which is preliminary data.</text>
</comment>
<feature type="transmembrane region" description="Helical" evidence="7">
    <location>
        <begin position="357"/>
        <end position="376"/>
    </location>
</feature>
<feature type="transmembrane region" description="Helical" evidence="7">
    <location>
        <begin position="202"/>
        <end position="226"/>
    </location>
</feature>
<feature type="transmembrane region" description="Helical" evidence="7">
    <location>
        <begin position="420"/>
        <end position="440"/>
    </location>
</feature>
<name>C7GGG9_9FIRM</name>
<reference evidence="10 11" key="1">
    <citation type="submission" date="2009-08" db="EMBL/GenBank/DDBJ databases">
        <authorList>
            <person name="Weinstock G."/>
            <person name="Sodergren E."/>
            <person name="Clifton S."/>
            <person name="Fulton L."/>
            <person name="Fulton B."/>
            <person name="Courtney L."/>
            <person name="Fronick C."/>
            <person name="Harrison M."/>
            <person name="Strong C."/>
            <person name="Farmer C."/>
            <person name="Delahaunty K."/>
            <person name="Markovic C."/>
            <person name="Hall O."/>
            <person name="Minx P."/>
            <person name="Tomlinson C."/>
            <person name="Mitreva M."/>
            <person name="Nelson J."/>
            <person name="Hou S."/>
            <person name="Wollam A."/>
            <person name="Pepin K.H."/>
            <person name="Johnson M."/>
            <person name="Bhonagiri V."/>
            <person name="Nash W.E."/>
            <person name="Warren W."/>
            <person name="Chinwalla A."/>
            <person name="Mardis E.R."/>
            <person name="Wilson R.K."/>
        </authorList>
    </citation>
    <scope>NUCLEOTIDE SEQUENCE [LARGE SCALE GENOMIC DNA]</scope>
    <source>
        <strain evidence="10 11">L1-82</strain>
    </source>
</reference>
<keyword evidence="4 7" id="KW-1133">Transmembrane helix</keyword>
<evidence type="ECO:0000256" key="2">
    <source>
        <dbReference type="ARBA" id="ARBA00022475"/>
    </source>
</evidence>
<comment type="subcellular location">
    <subcellularLocation>
        <location evidence="1">Cell membrane</location>
        <topology evidence="1">Multi-pass membrane protein</topology>
    </subcellularLocation>
</comment>
<dbReference type="InterPro" id="IPR050539">
    <property type="entry name" value="ThrE_Dicarb/AminoAcid_Exp"/>
</dbReference>
<feature type="transmembrane region" description="Helical" evidence="7">
    <location>
        <begin position="335"/>
        <end position="351"/>
    </location>
</feature>
<feature type="transmembrane region" description="Helical" evidence="7">
    <location>
        <begin position="178"/>
        <end position="195"/>
    </location>
</feature>
<evidence type="ECO:0000259" key="8">
    <source>
        <dbReference type="Pfam" id="PF06738"/>
    </source>
</evidence>
<comment type="similarity">
    <text evidence="6">Belongs to the ThrE exporter (TC 2.A.79) family.</text>
</comment>
<dbReference type="Proteomes" id="UP000004828">
    <property type="component" value="Unassembled WGS sequence"/>
</dbReference>
<dbReference type="HOGENOM" id="CLU_027127_0_0_9"/>
<feature type="transmembrane region" description="Helical" evidence="7">
    <location>
        <begin position="272"/>
        <end position="291"/>
    </location>
</feature>
<evidence type="ECO:0000313" key="11">
    <source>
        <dbReference type="Proteomes" id="UP000004828"/>
    </source>
</evidence>
<dbReference type="Pfam" id="PF12821">
    <property type="entry name" value="ThrE_2"/>
    <property type="match status" value="1"/>
</dbReference>
<evidence type="ECO:0000256" key="6">
    <source>
        <dbReference type="ARBA" id="ARBA00034125"/>
    </source>
</evidence>
<evidence type="ECO:0000259" key="9">
    <source>
        <dbReference type="Pfam" id="PF12821"/>
    </source>
</evidence>
<keyword evidence="2" id="KW-1003">Cell membrane</keyword>
<feature type="transmembrane region" description="Helical" evidence="7">
    <location>
        <begin position="388"/>
        <end position="408"/>
    </location>
</feature>
<evidence type="ECO:0000256" key="3">
    <source>
        <dbReference type="ARBA" id="ARBA00022692"/>
    </source>
</evidence>
<evidence type="ECO:0000256" key="1">
    <source>
        <dbReference type="ARBA" id="ARBA00004651"/>
    </source>
</evidence>
<evidence type="ECO:0000256" key="5">
    <source>
        <dbReference type="ARBA" id="ARBA00023136"/>
    </source>
</evidence>
<feature type="domain" description="Threonine/Serine exporter ThrE" evidence="9">
    <location>
        <begin position="315"/>
        <end position="441"/>
    </location>
</feature>
<keyword evidence="5 7" id="KW-0472">Membrane</keyword>
<dbReference type="GO" id="GO:0022857">
    <property type="term" value="F:transmembrane transporter activity"/>
    <property type="evidence" value="ECO:0007669"/>
    <property type="project" value="InterPro"/>
</dbReference>
<dbReference type="EMBL" id="ABYJ02000243">
    <property type="protein sequence ID" value="EEU99080.1"/>
    <property type="molecule type" value="Genomic_DNA"/>
</dbReference>
<keyword evidence="3 7" id="KW-0812">Transmembrane</keyword>
<dbReference type="InterPro" id="IPR024528">
    <property type="entry name" value="ThrE_2"/>
</dbReference>
<feature type="transmembrane region" description="Helical" evidence="7">
    <location>
        <begin position="311"/>
        <end position="328"/>
    </location>
</feature>
<evidence type="ECO:0000256" key="7">
    <source>
        <dbReference type="SAM" id="Phobius"/>
    </source>
</evidence>
<accession>C7GGG9</accession>
<evidence type="ECO:0000256" key="4">
    <source>
        <dbReference type="ARBA" id="ARBA00022989"/>
    </source>
</evidence>
<dbReference type="AlphaFoldDB" id="C7GGG9"/>
<dbReference type="GO" id="GO:0015744">
    <property type="term" value="P:succinate transport"/>
    <property type="evidence" value="ECO:0007669"/>
    <property type="project" value="TreeGrafter"/>
</dbReference>
<proteinExistence type="inferred from homology"/>
<dbReference type="PANTHER" id="PTHR34390:SF2">
    <property type="entry name" value="SUCCINATE TRANSPORTER SUBUNIT YJJP-RELATED"/>
    <property type="match status" value="1"/>
</dbReference>
<sequence length="452" mass="49204">MTLFRKKCLQMMQNQIQKNHMDIPWHQFTGSDKSLPITQTGLTEKASVIGRTGLMMLSCGTGAWRVRSSMNSLATLLGVTCTADIGLMSIEYTCFDGTDCYSQSLCLTNTGVNTSKLNRLERFVNDFDHECCTMSGEQIHTYLDQIEQIHGLYSPFALGCASALACSAFTFLLGGGPIEMLCAFFGAGIGNYLRCKLTKHHFTLFLCIAASVSSACLVYAGLLKIAELLWGISIQHEAGYICAMLFIIPGFPFITSGIDLAKLDMRSGLERLAYALIIIAVATMFAWMVALLLHLQPVDFLPLNLTLTEKIIFRLLASFCGVFGFSIMFNSPRQLAAAAAVIGAIANTFRLELVDLLGTPSAAAAFLGALTAGLLASLLKNHVGYPRIAITVPSIVIMVPGLYLYRAIYNLGIMSLDASASWFASAILIIVCLPLGLIFARILTDKMFRYCT</sequence>
<evidence type="ECO:0008006" key="12">
    <source>
        <dbReference type="Google" id="ProtNLM"/>
    </source>
</evidence>
<feature type="domain" description="Threonine/serine exporter-like N-terminal" evidence="8">
    <location>
        <begin position="48"/>
        <end position="291"/>
    </location>
</feature>
<feature type="transmembrane region" description="Helical" evidence="7">
    <location>
        <begin position="238"/>
        <end position="260"/>
    </location>
</feature>
<dbReference type="Pfam" id="PF06738">
    <property type="entry name" value="ThrE"/>
    <property type="match status" value="1"/>
</dbReference>